<accession>A0A923HPE9</accession>
<evidence type="ECO:0000313" key="2">
    <source>
        <dbReference type="Proteomes" id="UP000634011"/>
    </source>
</evidence>
<proteinExistence type="predicted"/>
<name>A0A923HPE9_9BURK</name>
<keyword evidence="2" id="KW-1185">Reference proteome</keyword>
<gene>
    <name evidence="1" type="ORF">H8K32_09485</name>
</gene>
<sequence length="146" mass="16847">MLITTNHSLQESFRGGTNTVYYSWKCAEIDLNIPYFLFEFEVTQNCKPIQLRTLFYSITDLISYSKIAQEDTNATCIGISMLSPEWLNKSDRWQIDKLVKVLEVTMDKKLPPINVFETDDGRHFSDTCADVNLERAIDLKVLLAIE</sequence>
<reference evidence="1" key="1">
    <citation type="submission" date="2020-08" db="EMBL/GenBank/DDBJ databases">
        <title>Novel species isolated from subtropical streams in China.</title>
        <authorList>
            <person name="Lu H."/>
        </authorList>
    </citation>
    <scope>NUCLEOTIDE SEQUENCE</scope>
    <source>
        <strain evidence="1">KACC 12607</strain>
    </source>
</reference>
<organism evidence="1 2">
    <name type="scientific">Undibacterium jejuense</name>
    <dbReference type="NCBI Taxonomy" id="1344949"/>
    <lineage>
        <taxon>Bacteria</taxon>
        <taxon>Pseudomonadati</taxon>
        <taxon>Pseudomonadota</taxon>
        <taxon>Betaproteobacteria</taxon>
        <taxon>Burkholderiales</taxon>
        <taxon>Oxalobacteraceae</taxon>
        <taxon>Undibacterium</taxon>
    </lineage>
</organism>
<comment type="caution">
    <text evidence="1">The sequence shown here is derived from an EMBL/GenBank/DDBJ whole genome shotgun (WGS) entry which is preliminary data.</text>
</comment>
<dbReference type="EMBL" id="JACOFV010000007">
    <property type="protein sequence ID" value="MBC3862328.1"/>
    <property type="molecule type" value="Genomic_DNA"/>
</dbReference>
<dbReference type="AlphaFoldDB" id="A0A923HPE9"/>
<evidence type="ECO:0000313" key="1">
    <source>
        <dbReference type="EMBL" id="MBC3862328.1"/>
    </source>
</evidence>
<protein>
    <submittedName>
        <fullName evidence="1">Uncharacterized protein</fullName>
    </submittedName>
</protein>
<dbReference type="Proteomes" id="UP000634011">
    <property type="component" value="Unassembled WGS sequence"/>
</dbReference>